<evidence type="ECO:0000313" key="4">
    <source>
        <dbReference type="Proteomes" id="UP000050794"/>
    </source>
</evidence>
<dbReference type="SUPFAM" id="SSF90112">
    <property type="entry name" value="Neurotransmitter-gated ion-channel transmembrane pore"/>
    <property type="match status" value="1"/>
</dbReference>
<dbReference type="PANTHER" id="PTHR18945">
    <property type="entry name" value="NEUROTRANSMITTER GATED ION CHANNEL"/>
    <property type="match status" value="1"/>
</dbReference>
<gene>
    <name evidence="3" type="ORF">TCNE_LOCUS13636</name>
</gene>
<feature type="transmembrane region" description="Helical" evidence="2">
    <location>
        <begin position="288"/>
        <end position="308"/>
    </location>
</feature>
<organism evidence="4 5">
    <name type="scientific">Toxocara canis</name>
    <name type="common">Canine roundworm</name>
    <dbReference type="NCBI Taxonomy" id="6265"/>
    <lineage>
        <taxon>Eukaryota</taxon>
        <taxon>Metazoa</taxon>
        <taxon>Ecdysozoa</taxon>
        <taxon>Nematoda</taxon>
        <taxon>Chromadorea</taxon>
        <taxon>Rhabditida</taxon>
        <taxon>Spirurina</taxon>
        <taxon>Ascaridomorpha</taxon>
        <taxon>Ascaridoidea</taxon>
        <taxon>Toxocaridae</taxon>
        <taxon>Toxocara</taxon>
    </lineage>
</organism>
<protein>
    <submittedName>
        <fullName evidence="5">Neur_chan_LBD domain-containing protein</fullName>
    </submittedName>
</protein>
<feature type="transmembrane region" description="Helical" evidence="2">
    <location>
        <begin position="315"/>
        <end position="331"/>
    </location>
</feature>
<dbReference type="Gene3D" id="1.20.58.390">
    <property type="entry name" value="Neurotransmitter-gated ion-channel transmembrane domain"/>
    <property type="match status" value="1"/>
</dbReference>
<keyword evidence="2" id="KW-1133">Transmembrane helix</keyword>
<dbReference type="GO" id="GO:0016020">
    <property type="term" value="C:membrane"/>
    <property type="evidence" value="ECO:0007669"/>
    <property type="project" value="InterPro"/>
</dbReference>
<dbReference type="InterPro" id="IPR036719">
    <property type="entry name" value="Neuro-gated_channel_TM_sf"/>
</dbReference>
<evidence type="ECO:0000256" key="1">
    <source>
        <dbReference type="SAM" id="MobiDB-lite"/>
    </source>
</evidence>
<dbReference type="WBParaSite" id="TCNE_0001363601-mRNA-1">
    <property type="protein sequence ID" value="TCNE_0001363601-mRNA-1"/>
    <property type="gene ID" value="TCNE_0001363601"/>
</dbReference>
<dbReference type="InterPro" id="IPR006028">
    <property type="entry name" value="GABAA/Glycine_rcpt"/>
</dbReference>
<sequence length="464" mass="52013">MHPLANFAVGRTGDGREKPVSPLVRTESLGPESCSDVDEHRPQGQTHIAVPEQSTAETYLKTGPSKASDRGTQHWREGTEGRSFSVPQRRSIRFANAAAKSVENLADSEDASAPSESLTRSMVVVAHEEHEPCSLDNSGNFTLTYRQYKLSATPETTAKHCRGDLSEAVLLERDGAEKCRYFTVLGESSKEEPISVAIGIRLQRMNLISDTNSLHIDAFLTREWMDNRLNFDDSNACRTAINGNTLKVGDLKVMHISFLRNISAQSNGNFDKLILEIHFSRSSSKTLLLFYLPSVLIVCISWLSLVLGPMAITRAIMNIGAFVLLLLHYSSNMADLPRTTGITAIDIWKIGTMLFVLAILFELVIVTCMASVGRSRRLTRCCRRLPKKKGRYSMEPLYEELNDLRQRKTRITCSCCRYSALIVDFISLNVFAATFILFTILYFSNAEDLVLYFNDFQMGDFFID</sequence>
<keyword evidence="4" id="KW-1185">Reference proteome</keyword>
<dbReference type="EMBL" id="UYWY01021821">
    <property type="protein sequence ID" value="VDM44957.1"/>
    <property type="molecule type" value="Genomic_DNA"/>
</dbReference>
<feature type="transmembrane region" description="Helical" evidence="2">
    <location>
        <begin position="351"/>
        <end position="373"/>
    </location>
</feature>
<reference evidence="3 4" key="2">
    <citation type="submission" date="2018-11" db="EMBL/GenBank/DDBJ databases">
        <authorList>
            <consortium name="Pathogen Informatics"/>
        </authorList>
    </citation>
    <scope>NUCLEOTIDE SEQUENCE [LARGE SCALE GENOMIC DNA]</scope>
</reference>
<evidence type="ECO:0000256" key="2">
    <source>
        <dbReference type="SAM" id="Phobius"/>
    </source>
</evidence>
<keyword evidence="2" id="KW-0472">Membrane</keyword>
<feature type="region of interest" description="Disordered" evidence="1">
    <location>
        <begin position="1"/>
        <end position="84"/>
    </location>
</feature>
<dbReference type="InterPro" id="IPR038050">
    <property type="entry name" value="Neuro_actylchol_rec"/>
</dbReference>
<keyword evidence="2" id="KW-0812">Transmembrane</keyword>
<dbReference type="GO" id="GO:0005216">
    <property type="term" value="F:monoatomic ion channel activity"/>
    <property type="evidence" value="ECO:0007669"/>
    <property type="project" value="InterPro"/>
</dbReference>
<feature type="transmembrane region" description="Helical" evidence="2">
    <location>
        <begin position="418"/>
        <end position="443"/>
    </location>
</feature>
<feature type="compositionally biased region" description="Basic and acidic residues" evidence="1">
    <location>
        <begin position="67"/>
        <end position="80"/>
    </location>
</feature>
<dbReference type="GO" id="GO:0004888">
    <property type="term" value="F:transmembrane signaling receptor activity"/>
    <property type="evidence" value="ECO:0007669"/>
    <property type="project" value="InterPro"/>
</dbReference>
<evidence type="ECO:0000313" key="3">
    <source>
        <dbReference type="EMBL" id="VDM44957.1"/>
    </source>
</evidence>
<dbReference type="PRINTS" id="PR00253">
    <property type="entry name" value="GABAARECEPTR"/>
</dbReference>
<dbReference type="AlphaFoldDB" id="A0A183UYR6"/>
<evidence type="ECO:0000313" key="5">
    <source>
        <dbReference type="WBParaSite" id="TCNE_0001363601-mRNA-1"/>
    </source>
</evidence>
<dbReference type="Proteomes" id="UP000050794">
    <property type="component" value="Unassembled WGS sequence"/>
</dbReference>
<dbReference type="InterPro" id="IPR006201">
    <property type="entry name" value="Neur_channel"/>
</dbReference>
<name>A0A183UYR6_TOXCA</name>
<reference evidence="5" key="1">
    <citation type="submission" date="2016-06" db="UniProtKB">
        <authorList>
            <consortium name="WormBaseParasite"/>
        </authorList>
    </citation>
    <scope>IDENTIFICATION</scope>
</reference>
<accession>A0A183UYR6</accession>
<proteinExistence type="predicted"/>